<organism evidence="6 7">
    <name type="scientific">Kaistia soli DSM 19436</name>
    <dbReference type="NCBI Taxonomy" id="1122133"/>
    <lineage>
        <taxon>Bacteria</taxon>
        <taxon>Pseudomonadati</taxon>
        <taxon>Pseudomonadota</taxon>
        <taxon>Alphaproteobacteria</taxon>
        <taxon>Hyphomicrobiales</taxon>
        <taxon>Kaistiaceae</taxon>
        <taxon>Kaistia</taxon>
    </lineage>
</organism>
<keyword evidence="7" id="KW-1185">Reference proteome</keyword>
<reference evidence="6 7" key="1">
    <citation type="submission" date="2016-11" db="EMBL/GenBank/DDBJ databases">
        <authorList>
            <person name="Jaros S."/>
            <person name="Januszkiewicz K."/>
            <person name="Wedrychowicz H."/>
        </authorList>
    </citation>
    <scope>NUCLEOTIDE SEQUENCE [LARGE SCALE GENOMIC DNA]</scope>
    <source>
        <strain evidence="6 7">DSM 19436</strain>
    </source>
</reference>
<dbReference type="InterPro" id="IPR036388">
    <property type="entry name" value="WH-like_DNA-bd_sf"/>
</dbReference>
<keyword evidence="1" id="KW-0805">Transcription regulation</keyword>
<dbReference type="OrthoDB" id="9808698at2"/>
<dbReference type="PROSITE" id="PS50949">
    <property type="entry name" value="HTH_GNTR"/>
    <property type="match status" value="1"/>
</dbReference>
<dbReference type="Proteomes" id="UP000184485">
    <property type="component" value="Unassembled WGS sequence"/>
</dbReference>
<dbReference type="GO" id="GO:0045892">
    <property type="term" value="P:negative regulation of DNA-templated transcription"/>
    <property type="evidence" value="ECO:0007669"/>
    <property type="project" value="UniProtKB-UniRule"/>
</dbReference>
<dbReference type="Pfam" id="PF00392">
    <property type="entry name" value="GntR"/>
    <property type="match status" value="1"/>
</dbReference>
<dbReference type="PANTHER" id="PTHR44846">
    <property type="entry name" value="MANNOSYL-D-GLYCERATE TRANSPORT/METABOLISM SYSTEM REPRESSOR MNGR-RELATED"/>
    <property type="match status" value="1"/>
</dbReference>
<evidence type="ECO:0000313" key="6">
    <source>
        <dbReference type="EMBL" id="SHF66615.1"/>
    </source>
</evidence>
<dbReference type="STRING" id="1122133.SAMN02745157_2690"/>
<dbReference type="GO" id="GO:0003700">
    <property type="term" value="F:DNA-binding transcription factor activity"/>
    <property type="evidence" value="ECO:0007669"/>
    <property type="project" value="UniProtKB-UniRule"/>
</dbReference>
<dbReference type="SMART" id="SM00345">
    <property type="entry name" value="HTH_GNTR"/>
    <property type="match status" value="1"/>
</dbReference>
<evidence type="ECO:0000259" key="5">
    <source>
        <dbReference type="PROSITE" id="PS50949"/>
    </source>
</evidence>
<dbReference type="Gene3D" id="3.40.1410.10">
    <property type="entry name" value="Chorismate lyase-like"/>
    <property type="match status" value="1"/>
</dbReference>
<dbReference type="InterPro" id="IPR000524">
    <property type="entry name" value="Tscrpt_reg_HTH_GntR"/>
</dbReference>
<dbReference type="InterPro" id="IPR050679">
    <property type="entry name" value="Bact_HTH_transcr_reg"/>
</dbReference>
<dbReference type="RefSeq" id="WP_073053447.1">
    <property type="nucleotide sequence ID" value="NZ_FQUP01000002.1"/>
</dbReference>
<keyword evidence="3" id="KW-0804">Transcription</keyword>
<accession>A0A1M5DIB3</accession>
<dbReference type="PANTHER" id="PTHR44846:SF16">
    <property type="entry name" value="TRANSCRIPTIONAL REGULATOR PHNF-RELATED"/>
    <property type="match status" value="1"/>
</dbReference>
<dbReference type="GO" id="GO:0006547">
    <property type="term" value="P:L-histidine metabolic process"/>
    <property type="evidence" value="ECO:0007669"/>
    <property type="project" value="UniProtKB-UniRule"/>
</dbReference>
<dbReference type="InterPro" id="IPR036390">
    <property type="entry name" value="WH_DNA-bd_sf"/>
</dbReference>
<evidence type="ECO:0000256" key="3">
    <source>
        <dbReference type="ARBA" id="ARBA00023163"/>
    </source>
</evidence>
<evidence type="ECO:0000256" key="4">
    <source>
        <dbReference type="NCBIfam" id="TIGR02018"/>
    </source>
</evidence>
<dbReference type="InterPro" id="IPR010248">
    <property type="entry name" value="His_ut_repres"/>
</dbReference>
<dbReference type="Pfam" id="PF07702">
    <property type="entry name" value="UTRA"/>
    <property type="match status" value="1"/>
</dbReference>
<dbReference type="EMBL" id="FQUP01000002">
    <property type="protein sequence ID" value="SHF66615.1"/>
    <property type="molecule type" value="Genomic_DNA"/>
</dbReference>
<dbReference type="CDD" id="cd07377">
    <property type="entry name" value="WHTH_GntR"/>
    <property type="match status" value="1"/>
</dbReference>
<dbReference type="InterPro" id="IPR011663">
    <property type="entry name" value="UTRA"/>
</dbReference>
<name>A0A1M5DIB3_9HYPH</name>
<dbReference type="Gene3D" id="1.10.10.10">
    <property type="entry name" value="Winged helix-like DNA-binding domain superfamily/Winged helix DNA-binding domain"/>
    <property type="match status" value="1"/>
</dbReference>
<protein>
    <recommendedName>
        <fullName evidence="4">Histidine utilization repressor</fullName>
    </recommendedName>
</protein>
<dbReference type="AlphaFoldDB" id="A0A1M5DIB3"/>
<dbReference type="SMART" id="SM00866">
    <property type="entry name" value="UTRA"/>
    <property type="match status" value="1"/>
</dbReference>
<sequence>MDAKDTPSLTLHQKILGDIERKIVSGEWPPGHRLPFEVDLAKSYDVSRMTVNKVMTQLARSGLIERRKRSGSFVSLPRVQAAILEISDIEAEVRSLGRPYSYAILSSSVRRMEDTDVADCDIPETSEVLDVTCVHYAGGVPFCIEERLINLSVVPEARAGTFETSPPGAWLLKQAPWSTAEHRIFAVNAVGGLPKLLNIPKNAACLVVQRRTWSELGPVTHVRLTYPGEQHSIVARFAPAGPSSDRS</sequence>
<dbReference type="SUPFAM" id="SSF46785">
    <property type="entry name" value="Winged helix' DNA-binding domain"/>
    <property type="match status" value="1"/>
</dbReference>
<dbReference type="SUPFAM" id="SSF64288">
    <property type="entry name" value="Chorismate lyase-like"/>
    <property type="match status" value="1"/>
</dbReference>
<evidence type="ECO:0000313" key="7">
    <source>
        <dbReference type="Proteomes" id="UP000184485"/>
    </source>
</evidence>
<evidence type="ECO:0000256" key="2">
    <source>
        <dbReference type="ARBA" id="ARBA00023125"/>
    </source>
</evidence>
<dbReference type="InterPro" id="IPR028978">
    <property type="entry name" value="Chorismate_lyase_/UTRA_dom_sf"/>
</dbReference>
<dbReference type="NCBIfam" id="TIGR02018">
    <property type="entry name" value="his_ut_repres"/>
    <property type="match status" value="1"/>
</dbReference>
<gene>
    <name evidence="6" type="ORF">SAMN02745157_2690</name>
</gene>
<evidence type="ECO:0000256" key="1">
    <source>
        <dbReference type="ARBA" id="ARBA00023015"/>
    </source>
</evidence>
<keyword evidence="2" id="KW-0238">DNA-binding</keyword>
<dbReference type="PRINTS" id="PR00035">
    <property type="entry name" value="HTHGNTR"/>
</dbReference>
<proteinExistence type="predicted"/>
<dbReference type="GO" id="GO:0003677">
    <property type="term" value="F:DNA binding"/>
    <property type="evidence" value="ECO:0007669"/>
    <property type="project" value="UniProtKB-UniRule"/>
</dbReference>
<feature type="domain" description="HTH gntR-type" evidence="5">
    <location>
        <begin position="9"/>
        <end position="77"/>
    </location>
</feature>